<keyword evidence="2" id="KW-1185">Reference proteome</keyword>
<evidence type="ECO:0000313" key="1">
    <source>
        <dbReference type="EMBL" id="KOB72253.1"/>
    </source>
</evidence>
<dbReference type="AlphaFoldDB" id="A0A0L7L9T1"/>
<proteinExistence type="predicted"/>
<comment type="caution">
    <text evidence="1">The sequence shown here is derived from an EMBL/GenBank/DDBJ whole genome shotgun (WGS) entry which is preliminary data.</text>
</comment>
<protein>
    <submittedName>
        <fullName evidence="1">Uncharacterized protein</fullName>
    </submittedName>
</protein>
<accession>A0A0L7L9T1</accession>
<gene>
    <name evidence="1" type="ORF">OBRU01_12579</name>
</gene>
<sequence length="83" mass="9447">MDSSQKSSSCIGGGAPNTCFDQPVPFTPYHLHPASFSLLAFSYIRGKCAMLRAELVEKERCQHRELQNRLHALEMKFEGTWCR</sequence>
<evidence type="ECO:0000313" key="2">
    <source>
        <dbReference type="Proteomes" id="UP000037510"/>
    </source>
</evidence>
<reference evidence="1 2" key="1">
    <citation type="journal article" date="2015" name="Genome Biol. Evol.">
        <title>The genome of winter moth (Operophtera brumata) provides a genomic perspective on sexual dimorphism and phenology.</title>
        <authorList>
            <person name="Derks M.F."/>
            <person name="Smit S."/>
            <person name="Salis L."/>
            <person name="Schijlen E."/>
            <person name="Bossers A."/>
            <person name="Mateman C."/>
            <person name="Pijl A.S."/>
            <person name="de Ridder D."/>
            <person name="Groenen M.A."/>
            <person name="Visser M.E."/>
            <person name="Megens H.J."/>
        </authorList>
    </citation>
    <scope>NUCLEOTIDE SEQUENCE [LARGE SCALE GENOMIC DNA]</scope>
    <source>
        <strain evidence="1">WM2013NL</strain>
        <tissue evidence="1">Head and thorax</tissue>
    </source>
</reference>
<dbReference type="EMBL" id="JTDY01002043">
    <property type="protein sequence ID" value="KOB72253.1"/>
    <property type="molecule type" value="Genomic_DNA"/>
</dbReference>
<name>A0A0L7L9T1_OPEBR</name>
<dbReference type="Proteomes" id="UP000037510">
    <property type="component" value="Unassembled WGS sequence"/>
</dbReference>
<organism evidence="1 2">
    <name type="scientific">Operophtera brumata</name>
    <name type="common">Winter moth</name>
    <name type="synonym">Phalaena brumata</name>
    <dbReference type="NCBI Taxonomy" id="104452"/>
    <lineage>
        <taxon>Eukaryota</taxon>
        <taxon>Metazoa</taxon>
        <taxon>Ecdysozoa</taxon>
        <taxon>Arthropoda</taxon>
        <taxon>Hexapoda</taxon>
        <taxon>Insecta</taxon>
        <taxon>Pterygota</taxon>
        <taxon>Neoptera</taxon>
        <taxon>Endopterygota</taxon>
        <taxon>Lepidoptera</taxon>
        <taxon>Glossata</taxon>
        <taxon>Ditrysia</taxon>
        <taxon>Geometroidea</taxon>
        <taxon>Geometridae</taxon>
        <taxon>Larentiinae</taxon>
        <taxon>Operophtera</taxon>
    </lineage>
</organism>